<feature type="non-terminal residue" evidence="2">
    <location>
        <position position="220"/>
    </location>
</feature>
<evidence type="ECO:0000313" key="3">
    <source>
        <dbReference type="Proteomes" id="UP000193560"/>
    </source>
</evidence>
<dbReference type="EMBL" id="MCGE01000025">
    <property type="protein sequence ID" value="ORZ10191.1"/>
    <property type="molecule type" value="Genomic_DNA"/>
</dbReference>
<reference evidence="2 3" key="1">
    <citation type="submission" date="2016-07" db="EMBL/GenBank/DDBJ databases">
        <title>Pervasive Adenine N6-methylation of Active Genes in Fungi.</title>
        <authorList>
            <consortium name="DOE Joint Genome Institute"/>
            <person name="Mondo S.J."/>
            <person name="Dannebaum R.O."/>
            <person name="Kuo R.C."/>
            <person name="Labutti K."/>
            <person name="Haridas S."/>
            <person name="Kuo A."/>
            <person name="Salamov A."/>
            <person name="Ahrendt S.R."/>
            <person name="Lipzen A."/>
            <person name="Sullivan W."/>
            <person name="Andreopoulos W.B."/>
            <person name="Clum A."/>
            <person name="Lindquist E."/>
            <person name="Daum C."/>
            <person name="Ramamoorthy G.K."/>
            <person name="Gryganskyi A."/>
            <person name="Culley D."/>
            <person name="Magnuson J.K."/>
            <person name="James T.Y."/>
            <person name="O'Malley M.A."/>
            <person name="Stajich J.E."/>
            <person name="Spatafora J.W."/>
            <person name="Visel A."/>
            <person name="Grigoriev I.V."/>
        </authorList>
    </citation>
    <scope>NUCLEOTIDE SEQUENCE [LARGE SCALE GENOMIC DNA]</scope>
    <source>
        <strain evidence="2 3">NRRL 1336</strain>
    </source>
</reference>
<evidence type="ECO:0000313" key="2">
    <source>
        <dbReference type="EMBL" id="ORZ10191.1"/>
    </source>
</evidence>
<protein>
    <submittedName>
        <fullName evidence="2">Uncharacterized protein</fullName>
    </submittedName>
</protein>
<dbReference type="Proteomes" id="UP000193560">
    <property type="component" value="Unassembled WGS sequence"/>
</dbReference>
<feature type="transmembrane region" description="Helical" evidence="1">
    <location>
        <begin position="12"/>
        <end position="33"/>
    </location>
</feature>
<feature type="transmembrane region" description="Helical" evidence="1">
    <location>
        <begin position="66"/>
        <end position="84"/>
    </location>
</feature>
<evidence type="ECO:0000256" key="1">
    <source>
        <dbReference type="SAM" id="Phobius"/>
    </source>
</evidence>
<feature type="transmembrane region" description="Helical" evidence="1">
    <location>
        <begin position="39"/>
        <end position="59"/>
    </location>
</feature>
<proteinExistence type="predicted"/>
<name>A0A1X2I650_9FUNG</name>
<organism evidence="2 3">
    <name type="scientific">Absidia repens</name>
    <dbReference type="NCBI Taxonomy" id="90262"/>
    <lineage>
        <taxon>Eukaryota</taxon>
        <taxon>Fungi</taxon>
        <taxon>Fungi incertae sedis</taxon>
        <taxon>Mucoromycota</taxon>
        <taxon>Mucoromycotina</taxon>
        <taxon>Mucoromycetes</taxon>
        <taxon>Mucorales</taxon>
        <taxon>Cunninghamellaceae</taxon>
        <taxon>Absidia</taxon>
    </lineage>
</organism>
<keyword evidence="3" id="KW-1185">Reference proteome</keyword>
<dbReference type="OrthoDB" id="10043543at2759"/>
<keyword evidence="1" id="KW-1133">Transmembrane helix</keyword>
<dbReference type="NCBIfam" id="NF041646">
    <property type="entry name" value="VC0807_fam"/>
    <property type="match status" value="1"/>
</dbReference>
<keyword evidence="1" id="KW-0812">Transmembrane</keyword>
<feature type="transmembrane region" description="Helical" evidence="1">
    <location>
        <begin position="96"/>
        <end position="113"/>
    </location>
</feature>
<sequence>RKKMVTFLLMQIKALALIILIDVGIPLALYYAIKDKVGYIVALVISGIPPLLHVLYKFWRQRKVDIIGCIFVVAFIGSAILSFITGDARIALFRDAAVDILISLIFLVTLIPIHTKWLDMKPLCYLITAQMLSEAPPMEWVTDNEETGELGQRHSQKMTEWMWEQVPFFKRFCYILTFFWGFIMLADFVIKAVIILGTNMSIDQIVVVNNVLQIVITVTM</sequence>
<gene>
    <name evidence="2" type="ORF">BCR42DRAFT_308457</name>
</gene>
<feature type="non-terminal residue" evidence="2">
    <location>
        <position position="1"/>
    </location>
</feature>
<keyword evidence="1" id="KW-0472">Membrane</keyword>
<dbReference type="AlphaFoldDB" id="A0A1X2I650"/>
<feature type="transmembrane region" description="Helical" evidence="1">
    <location>
        <begin position="172"/>
        <end position="196"/>
    </location>
</feature>
<accession>A0A1X2I650</accession>
<comment type="caution">
    <text evidence="2">The sequence shown here is derived from an EMBL/GenBank/DDBJ whole genome shotgun (WGS) entry which is preliminary data.</text>
</comment>